<dbReference type="InterPro" id="IPR001368">
    <property type="entry name" value="TNFR/NGFR_Cys_rich_reg"/>
</dbReference>
<feature type="transmembrane region" description="Helical" evidence="2">
    <location>
        <begin position="193"/>
        <end position="214"/>
    </location>
</feature>
<evidence type="ECO:0000313" key="6">
    <source>
        <dbReference type="Proteomes" id="UP001591681"/>
    </source>
</evidence>
<dbReference type="Pfam" id="PF00020">
    <property type="entry name" value="TNFR_c6"/>
    <property type="match status" value="3"/>
</dbReference>
<protein>
    <recommendedName>
        <fullName evidence="4">TNFR-Cys domain-containing protein</fullName>
    </recommendedName>
</protein>
<accession>A0ABD1KVS6</accession>
<dbReference type="FunFam" id="2.10.50.10:FF:000007">
    <property type="entry name" value="TNF receptor superfamily member 14"/>
    <property type="match status" value="1"/>
</dbReference>
<keyword evidence="6" id="KW-1185">Reference proteome</keyword>
<dbReference type="Gene3D" id="2.10.50.10">
    <property type="entry name" value="Tumor Necrosis Factor Receptor, subunit A, domain 2"/>
    <property type="match status" value="4"/>
</dbReference>
<dbReference type="CDD" id="cd13405">
    <property type="entry name" value="TNFRSF14_teleost"/>
    <property type="match status" value="1"/>
</dbReference>
<keyword evidence="2" id="KW-0472">Membrane</keyword>
<proteinExistence type="predicted"/>
<keyword evidence="2" id="KW-1133">Transmembrane helix</keyword>
<comment type="caution">
    <text evidence="5">The sequence shown here is derived from an EMBL/GenBank/DDBJ whole genome shotgun (WGS) entry which is preliminary data.</text>
</comment>
<feature type="signal peptide" evidence="3">
    <location>
        <begin position="1"/>
        <end position="22"/>
    </location>
</feature>
<name>A0ABD1KVS6_9TELE</name>
<feature type="domain" description="TNFR-Cys" evidence="4">
    <location>
        <begin position="24"/>
        <end position="58"/>
    </location>
</feature>
<dbReference type="PANTHER" id="PTHR46838">
    <property type="entry name" value="TUMOR NECROSIS FACTOR RECEPTOR SUPERFAMILY MEMBER 14"/>
    <property type="match status" value="1"/>
</dbReference>
<dbReference type="PRINTS" id="PR01680">
    <property type="entry name" value="TNFACTORR6"/>
</dbReference>
<evidence type="ECO:0000256" key="3">
    <source>
        <dbReference type="SAM" id="SignalP"/>
    </source>
</evidence>
<comment type="caution">
    <text evidence="1">Lacks conserved residue(s) required for the propagation of feature annotation.</text>
</comment>
<gene>
    <name evidence="5" type="ORF">ACEWY4_000139</name>
</gene>
<evidence type="ECO:0000256" key="1">
    <source>
        <dbReference type="PROSITE-ProRule" id="PRU00206"/>
    </source>
</evidence>
<dbReference type="PROSITE" id="PS00652">
    <property type="entry name" value="TNFR_NGFR_1"/>
    <property type="match status" value="2"/>
</dbReference>
<feature type="disulfide bond" evidence="1">
    <location>
        <begin position="61"/>
        <end position="76"/>
    </location>
</feature>
<feature type="disulfide bond" evidence="1">
    <location>
        <begin position="37"/>
        <end position="50"/>
    </location>
</feature>
<evidence type="ECO:0000259" key="4">
    <source>
        <dbReference type="PROSITE" id="PS50050"/>
    </source>
</evidence>
<dbReference type="PANTHER" id="PTHR46838:SF1">
    <property type="entry name" value="TUMOR NECROSIS FACTOR RECEPTOR SUPERFAMILY MEMBER 14"/>
    <property type="match status" value="1"/>
</dbReference>
<evidence type="ECO:0000313" key="5">
    <source>
        <dbReference type="EMBL" id="KAL2103271.1"/>
    </source>
</evidence>
<dbReference type="InterPro" id="IPR008063">
    <property type="entry name" value="Fas_rcpt"/>
</dbReference>
<feature type="repeat" description="TNFR-Cys" evidence="1">
    <location>
        <begin position="60"/>
        <end position="102"/>
    </location>
</feature>
<evidence type="ECO:0000256" key="2">
    <source>
        <dbReference type="SAM" id="Phobius"/>
    </source>
</evidence>
<keyword evidence="3" id="KW-0732">Signal</keyword>
<dbReference type="SUPFAM" id="SSF57586">
    <property type="entry name" value="TNF receptor-like"/>
    <property type="match status" value="2"/>
</dbReference>
<feature type="repeat" description="TNFR-Cys" evidence="1">
    <location>
        <begin position="24"/>
        <end position="58"/>
    </location>
</feature>
<dbReference type="EMBL" id="JBHFQA010000001">
    <property type="protein sequence ID" value="KAL2103271.1"/>
    <property type="molecule type" value="Genomic_DNA"/>
</dbReference>
<dbReference type="SMART" id="SM01411">
    <property type="entry name" value="Ephrin_rec_like"/>
    <property type="match status" value="2"/>
</dbReference>
<dbReference type="Proteomes" id="UP001591681">
    <property type="component" value="Unassembled WGS sequence"/>
</dbReference>
<organism evidence="5 6">
    <name type="scientific">Coilia grayii</name>
    <name type="common">Gray's grenadier anchovy</name>
    <dbReference type="NCBI Taxonomy" id="363190"/>
    <lineage>
        <taxon>Eukaryota</taxon>
        <taxon>Metazoa</taxon>
        <taxon>Chordata</taxon>
        <taxon>Craniata</taxon>
        <taxon>Vertebrata</taxon>
        <taxon>Euteleostomi</taxon>
        <taxon>Actinopterygii</taxon>
        <taxon>Neopterygii</taxon>
        <taxon>Teleostei</taxon>
        <taxon>Clupei</taxon>
        <taxon>Clupeiformes</taxon>
        <taxon>Clupeoidei</taxon>
        <taxon>Engraulidae</taxon>
        <taxon>Coilinae</taxon>
        <taxon>Coilia</taxon>
    </lineage>
</organism>
<sequence length="226" mass="24248">MTLCSVHVTIYGLLAVVSVAKATECGPAEYYTGKECCPMCSPGHYVVRPCTEDISTTCLPCPPSTFTDKHNGLTRCLSCAVCDTSAGLSVKGNCNSTSDTLCEPLEGHYCTDPIKDGCQGAVEHTKCLPGQYIKQPGSASSDTVCDDCGNNTYSDGTFTSCRPHTQCVSLGLWTRTAGTHTADAECEMRRHHVVLWVQLATFCSAAVVVLLACWHRKHRQSVGDIV</sequence>
<dbReference type="AlphaFoldDB" id="A0ABD1KVS6"/>
<reference evidence="5 6" key="1">
    <citation type="submission" date="2024-09" db="EMBL/GenBank/DDBJ databases">
        <title>A chromosome-level genome assembly of Gray's grenadier anchovy, Coilia grayii.</title>
        <authorList>
            <person name="Fu Z."/>
        </authorList>
    </citation>
    <scope>NUCLEOTIDE SEQUENCE [LARGE SCALE GENOMIC DNA]</scope>
    <source>
        <strain evidence="5">G4</strain>
        <tissue evidence="5">Muscle</tissue>
    </source>
</reference>
<dbReference type="SMART" id="SM00208">
    <property type="entry name" value="TNFR"/>
    <property type="match status" value="4"/>
</dbReference>
<keyword evidence="1" id="KW-1015">Disulfide bond</keyword>
<feature type="chain" id="PRO_5044803881" description="TNFR-Cys domain-containing protein" evidence="3">
    <location>
        <begin position="23"/>
        <end position="226"/>
    </location>
</feature>
<feature type="disulfide bond" evidence="1">
    <location>
        <begin position="40"/>
        <end position="58"/>
    </location>
</feature>
<dbReference type="PROSITE" id="PS50050">
    <property type="entry name" value="TNFR_NGFR_2"/>
    <property type="match status" value="2"/>
</dbReference>
<keyword evidence="2" id="KW-0812">Transmembrane</keyword>
<feature type="domain" description="TNFR-Cys" evidence="4">
    <location>
        <begin position="60"/>
        <end position="102"/>
    </location>
</feature>